<keyword evidence="6 8" id="KW-0030">Aminoacyl-tRNA synthetase</keyword>
<dbReference type="InterPro" id="IPR009080">
    <property type="entry name" value="tRNAsynth_Ia_anticodon-bd"/>
</dbReference>
<dbReference type="Pfam" id="PF09334">
    <property type="entry name" value="tRNA-synt_1g"/>
    <property type="match status" value="1"/>
</dbReference>
<dbReference type="SUPFAM" id="SSF50677">
    <property type="entry name" value="ValRS/IleRS/LeuRS editing domain"/>
    <property type="match status" value="1"/>
</dbReference>
<dbReference type="GO" id="GO:0002161">
    <property type="term" value="F:aminoacyl-tRNA deacylase activity"/>
    <property type="evidence" value="ECO:0007669"/>
    <property type="project" value="InterPro"/>
</dbReference>
<evidence type="ECO:0000256" key="5">
    <source>
        <dbReference type="ARBA" id="ARBA00022917"/>
    </source>
</evidence>
<dbReference type="FunFam" id="1.10.730.10:FF:000011">
    <property type="entry name" value="Leucine--tRNA ligase chloroplastic/mitochondrial"/>
    <property type="match status" value="1"/>
</dbReference>
<gene>
    <name evidence="14" type="primary">LARS/leuS</name>
    <name evidence="8" type="synonym">leuS</name>
    <name evidence="14" type="ORF">MAMC_02221</name>
</gene>
<dbReference type="GO" id="GO:0005829">
    <property type="term" value="C:cytosol"/>
    <property type="evidence" value="ECO:0007669"/>
    <property type="project" value="TreeGrafter"/>
</dbReference>
<feature type="binding site" evidence="8">
    <location>
        <position position="591"/>
    </location>
    <ligand>
        <name>ATP</name>
        <dbReference type="ChEBI" id="CHEBI:30616"/>
    </ligand>
</feature>
<dbReference type="NCBIfam" id="TIGR00396">
    <property type="entry name" value="leuS_bact"/>
    <property type="match status" value="1"/>
</dbReference>
<dbReference type="FunFam" id="3.40.50.620:FF:000077">
    <property type="entry name" value="Leucine--tRNA ligase"/>
    <property type="match status" value="1"/>
</dbReference>
<keyword evidence="15" id="KW-1185">Reference proteome</keyword>
<dbReference type="EC" id="6.1.1.4" evidence="8"/>
<evidence type="ECO:0000256" key="4">
    <source>
        <dbReference type="ARBA" id="ARBA00022840"/>
    </source>
</evidence>
<organism evidence="14 15">
    <name type="scientific">Methylacidimicrobium cyclopophantes</name>
    <dbReference type="NCBI Taxonomy" id="1041766"/>
    <lineage>
        <taxon>Bacteria</taxon>
        <taxon>Pseudomonadati</taxon>
        <taxon>Verrucomicrobiota</taxon>
        <taxon>Methylacidimicrobium</taxon>
    </lineage>
</organism>
<dbReference type="HAMAP" id="MF_00049_B">
    <property type="entry name" value="Leu_tRNA_synth_B"/>
    <property type="match status" value="1"/>
</dbReference>
<dbReference type="PANTHER" id="PTHR43740:SF2">
    <property type="entry name" value="LEUCINE--TRNA LIGASE, MITOCHONDRIAL"/>
    <property type="match status" value="1"/>
</dbReference>
<dbReference type="InterPro" id="IPR015413">
    <property type="entry name" value="Methionyl/Leucyl_tRNA_Synth"/>
</dbReference>
<protein>
    <recommendedName>
        <fullName evidence="8">Leucine--tRNA ligase</fullName>
        <ecNumber evidence="8">6.1.1.4</ecNumber>
    </recommendedName>
    <alternativeName>
        <fullName evidence="8">Leucyl-tRNA synthetase</fullName>
        <shortName evidence="8">LeuRS</shortName>
    </alternativeName>
</protein>
<evidence type="ECO:0000256" key="3">
    <source>
        <dbReference type="ARBA" id="ARBA00022741"/>
    </source>
</evidence>
<evidence type="ECO:0000256" key="6">
    <source>
        <dbReference type="ARBA" id="ARBA00023146"/>
    </source>
</evidence>
<feature type="domain" description="Aminoacyl-tRNA synthetase class Ia" evidence="10">
    <location>
        <begin position="427"/>
        <end position="614"/>
    </location>
</feature>
<dbReference type="Gene3D" id="3.40.50.620">
    <property type="entry name" value="HUPs"/>
    <property type="match status" value="2"/>
</dbReference>
<dbReference type="Proteomes" id="UP000381693">
    <property type="component" value="Unassembled WGS sequence"/>
</dbReference>
<reference evidence="14" key="1">
    <citation type="submission" date="2019-09" db="EMBL/GenBank/DDBJ databases">
        <authorList>
            <person name="Cremers G."/>
        </authorList>
    </citation>
    <scope>NUCLEOTIDE SEQUENCE [LARGE SCALE GENOMIC DNA]</scope>
    <source>
        <strain evidence="14">3B</strain>
    </source>
</reference>
<evidence type="ECO:0000259" key="11">
    <source>
        <dbReference type="Pfam" id="PF08264"/>
    </source>
</evidence>
<feature type="domain" description="Methionyl/Leucyl tRNA synthetase" evidence="12">
    <location>
        <begin position="46"/>
        <end position="178"/>
    </location>
</feature>
<keyword evidence="3 8" id="KW-0547">Nucleotide-binding</keyword>
<comment type="similarity">
    <text evidence="1 8 9">Belongs to the class-I aminoacyl-tRNA synthetase family.</text>
</comment>
<dbReference type="SUPFAM" id="SSF47323">
    <property type="entry name" value="Anticodon-binding domain of a subclass of class I aminoacyl-tRNA synthetases"/>
    <property type="match status" value="1"/>
</dbReference>
<comment type="caution">
    <text evidence="8">Lacks conserved residue(s) required for the propagation of feature annotation.</text>
</comment>
<dbReference type="InterPro" id="IPR002300">
    <property type="entry name" value="aa-tRNA-synth_Ia"/>
</dbReference>
<feature type="domain" description="Methionyl/Valyl/Leucyl/Isoleucyl-tRNA synthetase anticodon-binding" evidence="11">
    <location>
        <begin position="672"/>
        <end position="781"/>
    </location>
</feature>
<comment type="caution">
    <text evidence="14">The sequence shown here is derived from an EMBL/GenBank/DDBJ whole genome shotgun (WGS) entry which is preliminary data.</text>
</comment>
<dbReference type="Pfam" id="PF00133">
    <property type="entry name" value="tRNA-synt_1"/>
    <property type="match status" value="1"/>
</dbReference>
<dbReference type="InterPro" id="IPR013155">
    <property type="entry name" value="M/V/L/I-tRNA-synth_anticd-bd"/>
</dbReference>
<evidence type="ECO:0000256" key="8">
    <source>
        <dbReference type="HAMAP-Rule" id="MF_00049"/>
    </source>
</evidence>
<dbReference type="EMBL" id="CABFUZ020000259">
    <property type="protein sequence ID" value="VVM08506.1"/>
    <property type="molecule type" value="Genomic_DNA"/>
</dbReference>
<comment type="catalytic activity">
    <reaction evidence="7 8">
        <text>tRNA(Leu) + L-leucine + ATP = L-leucyl-tRNA(Leu) + AMP + diphosphate</text>
        <dbReference type="Rhea" id="RHEA:11688"/>
        <dbReference type="Rhea" id="RHEA-COMP:9613"/>
        <dbReference type="Rhea" id="RHEA-COMP:9622"/>
        <dbReference type="ChEBI" id="CHEBI:30616"/>
        <dbReference type="ChEBI" id="CHEBI:33019"/>
        <dbReference type="ChEBI" id="CHEBI:57427"/>
        <dbReference type="ChEBI" id="CHEBI:78442"/>
        <dbReference type="ChEBI" id="CHEBI:78494"/>
        <dbReference type="ChEBI" id="CHEBI:456215"/>
        <dbReference type="EC" id="6.1.1.4"/>
    </reaction>
</comment>
<keyword evidence="4 8" id="KW-0067">ATP-binding</keyword>
<evidence type="ECO:0000313" key="14">
    <source>
        <dbReference type="EMBL" id="VVM08506.1"/>
    </source>
</evidence>
<dbReference type="Gene3D" id="3.10.20.590">
    <property type="match status" value="1"/>
</dbReference>
<evidence type="ECO:0000259" key="13">
    <source>
        <dbReference type="Pfam" id="PF13603"/>
    </source>
</evidence>
<evidence type="ECO:0000256" key="1">
    <source>
        <dbReference type="ARBA" id="ARBA00005594"/>
    </source>
</evidence>
<feature type="domain" description="Leucyl-tRNA synthetase editing" evidence="13">
    <location>
        <begin position="231"/>
        <end position="414"/>
    </location>
</feature>
<dbReference type="Gene3D" id="1.10.730.10">
    <property type="entry name" value="Isoleucyl-tRNA Synthetase, Domain 1"/>
    <property type="match status" value="2"/>
</dbReference>
<dbReference type="Pfam" id="PF08264">
    <property type="entry name" value="Anticodon_1"/>
    <property type="match status" value="1"/>
</dbReference>
<dbReference type="InterPro" id="IPR014729">
    <property type="entry name" value="Rossmann-like_a/b/a_fold"/>
</dbReference>
<dbReference type="PRINTS" id="PR00985">
    <property type="entry name" value="TRNASYNTHLEU"/>
</dbReference>
<dbReference type="CDD" id="cd00812">
    <property type="entry name" value="LeuRS_core"/>
    <property type="match status" value="1"/>
</dbReference>
<dbReference type="RefSeq" id="WP_142526086.1">
    <property type="nucleotide sequence ID" value="NZ_CABFUZ020000259.1"/>
</dbReference>
<dbReference type="GO" id="GO:0005524">
    <property type="term" value="F:ATP binding"/>
    <property type="evidence" value="ECO:0007669"/>
    <property type="project" value="UniProtKB-UniRule"/>
</dbReference>
<dbReference type="SUPFAM" id="SSF52374">
    <property type="entry name" value="Nucleotidylyl transferase"/>
    <property type="match status" value="1"/>
</dbReference>
<evidence type="ECO:0000259" key="12">
    <source>
        <dbReference type="Pfam" id="PF09334"/>
    </source>
</evidence>
<dbReference type="Pfam" id="PF13603">
    <property type="entry name" value="tRNA-synt_1_2"/>
    <property type="match status" value="1"/>
</dbReference>
<dbReference type="CDD" id="cd07958">
    <property type="entry name" value="Anticodon_Ia_Leu_BEm"/>
    <property type="match status" value="1"/>
</dbReference>
<dbReference type="GO" id="GO:0006429">
    <property type="term" value="P:leucyl-tRNA aminoacylation"/>
    <property type="evidence" value="ECO:0007669"/>
    <property type="project" value="UniProtKB-UniRule"/>
</dbReference>
<evidence type="ECO:0000259" key="10">
    <source>
        <dbReference type="Pfam" id="PF00133"/>
    </source>
</evidence>
<keyword evidence="2 8" id="KW-0436">Ligase</keyword>
<dbReference type="FunFam" id="3.40.50.620:FF:000056">
    <property type="entry name" value="Leucine--tRNA ligase"/>
    <property type="match status" value="1"/>
</dbReference>
<dbReference type="AlphaFoldDB" id="A0A5E6MK88"/>
<dbReference type="OrthoDB" id="9810365at2"/>
<evidence type="ECO:0000256" key="9">
    <source>
        <dbReference type="RuleBase" id="RU363039"/>
    </source>
</evidence>
<evidence type="ECO:0000256" key="7">
    <source>
        <dbReference type="ARBA" id="ARBA00047469"/>
    </source>
</evidence>
<dbReference type="InterPro" id="IPR025709">
    <property type="entry name" value="Leu_tRNA-synth_edit"/>
</dbReference>
<accession>A0A5E6MK88</accession>
<dbReference type="InterPro" id="IPR009008">
    <property type="entry name" value="Val/Leu/Ile-tRNA-synth_edit"/>
</dbReference>
<dbReference type="InterPro" id="IPR002302">
    <property type="entry name" value="Leu-tRNA-ligase"/>
</dbReference>
<evidence type="ECO:0000313" key="15">
    <source>
        <dbReference type="Proteomes" id="UP000381693"/>
    </source>
</evidence>
<keyword evidence="5 8" id="KW-0648">Protein biosynthesis</keyword>
<name>A0A5E6MK88_9BACT</name>
<evidence type="ECO:0000256" key="2">
    <source>
        <dbReference type="ARBA" id="ARBA00022598"/>
    </source>
</evidence>
<comment type="subcellular location">
    <subcellularLocation>
        <location evidence="8">Cytoplasm</location>
    </subcellularLocation>
</comment>
<proteinExistence type="inferred from homology"/>
<dbReference type="PANTHER" id="PTHR43740">
    <property type="entry name" value="LEUCYL-TRNA SYNTHETASE"/>
    <property type="match status" value="1"/>
</dbReference>
<dbReference type="GO" id="GO:0004823">
    <property type="term" value="F:leucine-tRNA ligase activity"/>
    <property type="evidence" value="ECO:0007669"/>
    <property type="project" value="UniProtKB-UniRule"/>
</dbReference>
<feature type="short sequence motif" description="'KMSKS' region" evidence="8">
    <location>
        <begin position="588"/>
        <end position="592"/>
    </location>
</feature>
<keyword evidence="8" id="KW-0963">Cytoplasm</keyword>
<sequence>MEARRAYPFDRIEPKWQRIWRERRVFRAANPGEPGAQKPKYYVLDMFPYPSGRGLHVGHLEGYTASDIVARYKRMRGFNVLHPMGWDAFGLPAEQHAIATGIHPRITTERNIANFRAQIEAMGFSYDWSREIKTTDPGYYRWTQWIFLQLFRRGLAYVAEAPVWYCPALQTVLANEEILPSPEGPVSERGHHPVERRPLRQWMLRITAYAERLLADLDLVEWPESIKEMQRNWIGRSEGAAIRFPIEGKDVSVEVFTTRPDTLFGATYLVLAPEHPLVSEITRPECRTAVEAYQQEVAKKSDLERSELSGGKTGVSLGSFAINPASRERIPVWIADYVLMSYGTGAIMAVPAHDERDYEFATLFGLPVRSVVRPADSSDPPARCFSGEGIACSSRFLDGLPTREAKKAMIAWLEEKGVGKRTVQYRLRDWLFSRQRYWGEPFPIIWRNGKAEAVPETELPVLLPERKEFSPEKGGFAPLSQEKSWVELPDGGRRETNTMPQWAGSCWYYLRYLDPANGQALVSPVAERYWMGPQGVDLYIGGAEHAVLHLLYARFWHKFLYDIGVVSTPEPFHRLVNQGIILGEDGRKMSKSFGNIVNPDGLLREYGADTVRLFEMFLGPLEQMKPWSSQGLEGPHRFLARVWRLVMEEDAEGRWTPRPGLSTEEAPLEVRRILHQTIRKVTDDLEQLSFHTAIAQMMILVNALTRQLVQWRCVLEPLILLLSPFAPHLCEELWSALGQTDSLAYARWPEADPRLLAEEEAEWVIQINGKVRGRMTAARSLGREEAEALARRRPEIEAWIEGKSVQKVVFVPGKLLNFVVGPS</sequence>